<protein>
    <submittedName>
        <fullName evidence="1">Uncharacterized protein</fullName>
    </submittedName>
</protein>
<accession>B1C0P7</accession>
<name>B1C0P7_9FIRM</name>
<gene>
    <name evidence="1" type="ORF">CLOSPI_00776</name>
</gene>
<sequence>MRYKEVVRSFLKSQSNKEKNTNPHSQLHILTQPEVIPNNSGRKENWYIRFITLCMSNFNIPGKIRYEYPSN</sequence>
<organism evidence="1 2">
    <name type="scientific">Thomasclavelia spiroformis DSM 1552</name>
    <dbReference type="NCBI Taxonomy" id="428126"/>
    <lineage>
        <taxon>Bacteria</taxon>
        <taxon>Bacillati</taxon>
        <taxon>Bacillota</taxon>
        <taxon>Erysipelotrichia</taxon>
        <taxon>Erysipelotrichales</taxon>
        <taxon>Coprobacillaceae</taxon>
        <taxon>Thomasclavelia</taxon>
    </lineage>
</organism>
<evidence type="ECO:0000313" key="1">
    <source>
        <dbReference type="EMBL" id="EDS75382.1"/>
    </source>
</evidence>
<dbReference type="STRING" id="428126.CLOSPI_00776"/>
<dbReference type="Proteomes" id="UP000004910">
    <property type="component" value="Unassembled WGS sequence"/>
</dbReference>
<evidence type="ECO:0000313" key="2">
    <source>
        <dbReference type="Proteomes" id="UP000004910"/>
    </source>
</evidence>
<dbReference type="AlphaFoldDB" id="B1C0P7"/>
<dbReference type="EMBL" id="ABIK02000006">
    <property type="protein sequence ID" value="EDS75382.1"/>
    <property type="molecule type" value="Genomic_DNA"/>
</dbReference>
<reference evidence="1" key="2">
    <citation type="submission" date="2014-06" db="EMBL/GenBank/DDBJ databases">
        <title>Draft genome sequence of Clostridium spiroforme (DSM 1552).</title>
        <authorList>
            <person name="Sudarsanam P."/>
            <person name="Ley R."/>
            <person name="Guruge J."/>
            <person name="Turnbaugh P.J."/>
            <person name="Mahowald M."/>
            <person name="Liep D."/>
            <person name="Gordon J."/>
        </authorList>
    </citation>
    <scope>NUCLEOTIDE SEQUENCE</scope>
    <source>
        <strain evidence="1">DSM 1552</strain>
    </source>
</reference>
<dbReference type="HOGENOM" id="CLU_2823587_0_0_9"/>
<reference evidence="1" key="1">
    <citation type="submission" date="2008-02" db="EMBL/GenBank/DDBJ databases">
        <authorList>
            <person name="Fulton L."/>
            <person name="Clifton S."/>
            <person name="Fulton B."/>
            <person name="Xu J."/>
            <person name="Minx P."/>
            <person name="Pepin K.H."/>
            <person name="Johnson M."/>
            <person name="Thiruvilangam P."/>
            <person name="Bhonagiri V."/>
            <person name="Nash W.E."/>
            <person name="Mardis E.R."/>
            <person name="Wilson R.K."/>
        </authorList>
    </citation>
    <scope>NUCLEOTIDE SEQUENCE [LARGE SCALE GENOMIC DNA]</scope>
    <source>
        <strain evidence="1">DSM 1552</strain>
    </source>
</reference>
<proteinExistence type="predicted"/>
<keyword evidence="2" id="KW-1185">Reference proteome</keyword>
<comment type="caution">
    <text evidence="1">The sequence shown here is derived from an EMBL/GenBank/DDBJ whole genome shotgun (WGS) entry which is preliminary data.</text>
</comment>